<keyword evidence="2" id="KW-1185">Reference proteome</keyword>
<accession>A0ACB0KD61</accession>
<sequence length="65" mass="7661">MMLRSCVKSLKDYPPMLRADTSLVPDIQNSLIHDELNYNRQSLVEEHVRLMSTMTSEQRKYMTQS</sequence>
<name>A0ACB0KD61_TRIPR</name>
<organism evidence="1 2">
    <name type="scientific">Trifolium pratense</name>
    <name type="common">Red clover</name>
    <dbReference type="NCBI Taxonomy" id="57577"/>
    <lineage>
        <taxon>Eukaryota</taxon>
        <taxon>Viridiplantae</taxon>
        <taxon>Streptophyta</taxon>
        <taxon>Embryophyta</taxon>
        <taxon>Tracheophyta</taxon>
        <taxon>Spermatophyta</taxon>
        <taxon>Magnoliopsida</taxon>
        <taxon>eudicotyledons</taxon>
        <taxon>Gunneridae</taxon>
        <taxon>Pentapetalae</taxon>
        <taxon>rosids</taxon>
        <taxon>fabids</taxon>
        <taxon>Fabales</taxon>
        <taxon>Fabaceae</taxon>
        <taxon>Papilionoideae</taxon>
        <taxon>50 kb inversion clade</taxon>
        <taxon>NPAAA clade</taxon>
        <taxon>Hologalegina</taxon>
        <taxon>IRL clade</taxon>
        <taxon>Trifolieae</taxon>
        <taxon>Trifolium</taxon>
    </lineage>
</organism>
<reference evidence="1" key="1">
    <citation type="submission" date="2023-10" db="EMBL/GenBank/DDBJ databases">
        <authorList>
            <person name="Rodriguez Cubillos JULIANA M."/>
            <person name="De Vega J."/>
        </authorList>
    </citation>
    <scope>NUCLEOTIDE SEQUENCE</scope>
</reference>
<gene>
    <name evidence="1" type="ORF">MILVUS5_LOCUS21557</name>
</gene>
<protein>
    <submittedName>
        <fullName evidence="1">Uncharacterized protein</fullName>
    </submittedName>
</protein>
<comment type="caution">
    <text evidence="1">The sequence shown here is derived from an EMBL/GenBank/DDBJ whole genome shotgun (WGS) entry which is preliminary data.</text>
</comment>
<evidence type="ECO:0000313" key="2">
    <source>
        <dbReference type="Proteomes" id="UP001177021"/>
    </source>
</evidence>
<evidence type="ECO:0000313" key="1">
    <source>
        <dbReference type="EMBL" id="CAJ2654403.1"/>
    </source>
</evidence>
<proteinExistence type="predicted"/>
<dbReference type="EMBL" id="CASHSV030000206">
    <property type="protein sequence ID" value="CAJ2654403.1"/>
    <property type="molecule type" value="Genomic_DNA"/>
</dbReference>
<dbReference type="Proteomes" id="UP001177021">
    <property type="component" value="Unassembled WGS sequence"/>
</dbReference>